<dbReference type="OrthoDB" id="53473at2"/>
<dbReference type="RefSeq" id="WP_077807468.1">
    <property type="nucleotide sequence ID" value="NZ_BJXS01000005.1"/>
</dbReference>
<dbReference type="KEGG" id="nch:A0U93_11390"/>
<name>A0A1U9KRI8_9PROT</name>
<dbReference type="STRING" id="320497.A0U93_11390"/>
<reference evidence="1 2" key="1">
    <citation type="submission" date="2016-03" db="EMBL/GenBank/DDBJ databases">
        <title>Acetic acid bacteria sequencing.</title>
        <authorList>
            <person name="Brandt J."/>
            <person name="Jakob F."/>
            <person name="Vogel R.F."/>
        </authorList>
    </citation>
    <scope>NUCLEOTIDE SEQUENCE [LARGE SCALE GENOMIC DNA]</scope>
    <source>
        <strain evidence="1 2">NBRC 101099</strain>
    </source>
</reference>
<sequence>MDHPDTQWRLTTIANCYGGQDQCVEFISGTALWHHLGRAVPIRYVLVRDPGNRFRPQAFLCTDLDAAPEDIVRWFVRRWSMEVTFAETRRHLGIETQRQWSDPAIARTTPVLMGLFSVVTLAANDLHRTKTIRPLAATWYHKQTLTFSDVVAAVRRELWASQVAVNDRYSKNTFVTFQCLAHQCLLRGVNRQSPAQSLFEKARRWCVSQHLGRCLQMIAAFRCMET</sequence>
<organism evidence="1 2">
    <name type="scientific">Neoasaia chiangmaiensis</name>
    <dbReference type="NCBI Taxonomy" id="320497"/>
    <lineage>
        <taxon>Bacteria</taxon>
        <taxon>Pseudomonadati</taxon>
        <taxon>Pseudomonadota</taxon>
        <taxon>Alphaproteobacteria</taxon>
        <taxon>Acetobacterales</taxon>
        <taxon>Acetobacteraceae</taxon>
        <taxon>Neoasaia</taxon>
    </lineage>
</organism>
<keyword evidence="2" id="KW-1185">Reference proteome</keyword>
<gene>
    <name evidence="1" type="ORF">A0U93_11390</name>
</gene>
<protein>
    <recommendedName>
        <fullName evidence="3">Transposase IS4-like domain-containing protein</fullName>
    </recommendedName>
</protein>
<accession>A0A1U9KRI8</accession>
<dbReference type="EMBL" id="CP014691">
    <property type="protein sequence ID" value="AQS88438.1"/>
    <property type="molecule type" value="Genomic_DNA"/>
</dbReference>
<evidence type="ECO:0000313" key="1">
    <source>
        <dbReference type="EMBL" id="AQS88438.1"/>
    </source>
</evidence>
<evidence type="ECO:0008006" key="3">
    <source>
        <dbReference type="Google" id="ProtNLM"/>
    </source>
</evidence>
<evidence type="ECO:0000313" key="2">
    <source>
        <dbReference type="Proteomes" id="UP000188604"/>
    </source>
</evidence>
<dbReference type="Proteomes" id="UP000188604">
    <property type="component" value="Chromosome"/>
</dbReference>
<dbReference type="AlphaFoldDB" id="A0A1U9KRI8"/>
<proteinExistence type="predicted"/>